<dbReference type="EMBL" id="SMOG01000009">
    <property type="protein sequence ID" value="TDF73063.1"/>
    <property type="molecule type" value="Genomic_DNA"/>
</dbReference>
<sequence length="373" mass="42824">MFKSNQKIAFLGPAPPYRGGISQFAFRLAQEFQKSGNKVRMFTFEHQYPDLLFPGKGQTAEFSQSQEIDIEKVYTPYNPSTWSKAVKTIEAFAPDLTIISYFLPWFAPSYAWICQHLISTRRICLAHNITFHEKWIGSNILSRQFFKHCDRIMVLSEACLQDLKNTMPEDIADRGLLGFHPIYDCYGESPDDLDIESVEEPTALFFGLIKPYKGLDVLIKALKQARIRIPELKLIIAGEVYGKEDKYISLIHQLHLEDAVETHFRYIQEHEIKEFFQRSQVCVLPYKSATQSGVIATAYEFNVPVIASKVGGLSEYVKDEETGILVPPDNPEALAAALIRYFEEGLFYKMHKNIPSFKQQFSWQRLAEIILQA</sequence>
<comment type="caution">
    <text evidence="1">The sequence shown here is derived from an EMBL/GenBank/DDBJ whole genome shotgun (WGS) entry which is preliminary data.</text>
</comment>
<gene>
    <name evidence="1" type="ORF">E0946_04090</name>
</gene>
<evidence type="ECO:0000313" key="1">
    <source>
        <dbReference type="EMBL" id="TDF73063.1"/>
    </source>
</evidence>
<accession>A0AC61QJ73</accession>
<evidence type="ECO:0000313" key="2">
    <source>
        <dbReference type="Proteomes" id="UP000294588"/>
    </source>
</evidence>
<proteinExistence type="predicted"/>
<reference evidence="1" key="1">
    <citation type="submission" date="2019-03" db="EMBL/GenBank/DDBJ databases">
        <title>Candidatus Syntrophosphaera thermopropionivorans: a novel player in syntrophic propionate oxidation during anaerobic digestion.</title>
        <authorList>
            <person name="Dyksma S."/>
        </authorList>
    </citation>
    <scope>NUCLEOTIDE SEQUENCE</scope>
    <source>
        <strain evidence="1">W5</strain>
    </source>
</reference>
<keyword evidence="2" id="KW-1185">Reference proteome</keyword>
<protein>
    <submittedName>
        <fullName evidence="1">Glycosyltransferase</fullName>
    </submittedName>
</protein>
<organism evidence="1 2">
    <name type="scientific">Candidatus Syntrophosphaera thermopropionivorans</name>
    <dbReference type="NCBI Taxonomy" id="2593015"/>
    <lineage>
        <taxon>Bacteria</taxon>
        <taxon>Pseudomonadati</taxon>
        <taxon>Candidatus Cloacimonadota</taxon>
        <taxon>Candidatus Cloacimonadia</taxon>
        <taxon>Candidatus Cloacimonadales</taxon>
        <taxon>Candidatus Cloacimonadaceae</taxon>
        <taxon>Candidatus Syntrophosphaera</taxon>
    </lineage>
</organism>
<dbReference type="Proteomes" id="UP000294588">
    <property type="component" value="Unassembled WGS sequence"/>
</dbReference>
<name>A0AC61QJ73_9BACT</name>